<keyword evidence="1" id="KW-0863">Zinc-finger</keyword>
<name>A0A9C6U9M1_FRAOC</name>
<dbReference type="PANTHER" id="PTHR31569:SF4">
    <property type="entry name" value="SWIM-TYPE DOMAIN-CONTAINING PROTEIN"/>
    <property type="match status" value="1"/>
</dbReference>
<dbReference type="RefSeq" id="XP_052126009.1">
    <property type="nucleotide sequence ID" value="XM_052270049.1"/>
</dbReference>
<dbReference type="Pfam" id="PF04434">
    <property type="entry name" value="SWIM"/>
    <property type="match status" value="2"/>
</dbReference>
<evidence type="ECO:0000313" key="5">
    <source>
        <dbReference type="RefSeq" id="XP_052126009.1"/>
    </source>
</evidence>
<dbReference type="Pfam" id="PF21056">
    <property type="entry name" value="ZSWIM1-3_RNaseH-like"/>
    <property type="match status" value="1"/>
</dbReference>
<feature type="domain" description="SWIM-type" evidence="3">
    <location>
        <begin position="882"/>
        <end position="913"/>
    </location>
</feature>
<feature type="region of interest" description="Disordered" evidence="2">
    <location>
        <begin position="782"/>
        <end position="803"/>
    </location>
</feature>
<accession>A0A9C6U9M1</accession>
<sequence length="1003" mass="112885">MEVENQSDWVPRKDQKFSAWTDVEEALEKYGERTNTTWVVGNSRLVADKNITLKAKNRPLIDEKLKYLYVTLTCKCGGRKRVGKGVGDRPNQSSWKIYCPGFIKFKYDGNVKKLIVDTLNLNHIHPTTPEVKAAFPESRRLTGKDAEAVQKLLKLKVKPTLIRMLLADESSKKLTARDISNLRASMKKAEMGGLTEEEKLLDTLQQLADRDPTSTIHLGQDDKRLLEFLFFQTSSMKNTLRKYPTLVIVDTTYKVNKNQMPVVVFMAMDGQGSGRVVGYAFVHNELKTTLHKVLDCLKASMGEETTDKIKVFVVDKDYSEIGAIKEVFPNARIQLCDFHVSKLFTKKASGHSEEVLSILTKLRYAEDDGTFQALVVELEEECDPELFTYFNDNWLKIPEAWCTKDRQDCLGNTTSNRLENHNGKIKMVLNHENSLYECIKGLLDLHQTKEDDVMFRDTMESIKYQYKIGNTDPNVQQILSDFHKLPAELMIQQLDLSTKVQEETLKEYGTSTGSCNCPFKMSYRLPCRHMIHLRQEKGDPPYHTSEIEDMWLQKEVEVDDNTAQLSSSIVAHRMPARIVPTDTQGRFQMALVIARKLCNVLGESGRDQYAQRLQVLKDLLAVWSSGKEAGIMTIHSTRRNTVDRSNTLTTVEEIQVNNETTMVHQNNSEVRDDEATSSASASKPSTQFQTISMVHQVNSESCHDGASASPSTSTTPVQRIPIVVVTQDGSLLDDDNDNILSSVAEGLDEGNKGQEGDDDFVILNASLPHDDNDDILSSVAEELDEGNKDRESDDNEVSTPGPLNLRNLNLMLPTSIKHKGRPKGIGKTTNYYKRIKGRPLCSSAKKGNARKERSLAISNEDVTKINKNLWKVRSQTNRKVVYSVRMEGVNLICSCPDRNELCKHVLKIHDGLLDEPDANEIFLDDPVGGNVPGVCKSGKQRTKRKLTNSLESGDCEENDSEEINLAADNEDEAVNNDDENLGTQKSSYGRAIKRKIVFTPSKD</sequence>
<dbReference type="KEGG" id="foc:113213338"/>
<feature type="region of interest" description="Disordered" evidence="2">
    <location>
        <begin position="661"/>
        <end position="687"/>
    </location>
</feature>
<feature type="domain" description="SWIM-type" evidence="3">
    <location>
        <begin position="500"/>
        <end position="538"/>
    </location>
</feature>
<dbReference type="InterPro" id="IPR052579">
    <property type="entry name" value="Zinc_finger_SWIM"/>
</dbReference>
<dbReference type="Proteomes" id="UP000504606">
    <property type="component" value="Unplaced"/>
</dbReference>
<dbReference type="OrthoDB" id="124789at2759"/>
<dbReference type="PROSITE" id="PS50966">
    <property type="entry name" value="ZF_SWIM"/>
    <property type="match status" value="2"/>
</dbReference>
<gene>
    <name evidence="5" type="primary">LOC113213338</name>
</gene>
<proteinExistence type="predicted"/>
<dbReference type="PANTHER" id="PTHR31569">
    <property type="entry name" value="SWIM-TYPE DOMAIN-CONTAINING PROTEIN"/>
    <property type="match status" value="1"/>
</dbReference>
<organism evidence="4 5">
    <name type="scientific">Frankliniella occidentalis</name>
    <name type="common">Western flower thrips</name>
    <name type="synonym">Euthrips occidentalis</name>
    <dbReference type="NCBI Taxonomy" id="133901"/>
    <lineage>
        <taxon>Eukaryota</taxon>
        <taxon>Metazoa</taxon>
        <taxon>Ecdysozoa</taxon>
        <taxon>Arthropoda</taxon>
        <taxon>Hexapoda</taxon>
        <taxon>Insecta</taxon>
        <taxon>Pterygota</taxon>
        <taxon>Neoptera</taxon>
        <taxon>Paraneoptera</taxon>
        <taxon>Thysanoptera</taxon>
        <taxon>Terebrantia</taxon>
        <taxon>Thripoidea</taxon>
        <taxon>Thripidae</taxon>
        <taxon>Frankliniella</taxon>
    </lineage>
</organism>
<dbReference type="InterPro" id="IPR048324">
    <property type="entry name" value="ZSWIM1-3_RNaseH-like"/>
</dbReference>
<reference evidence="5" key="1">
    <citation type="submission" date="2025-08" db="UniProtKB">
        <authorList>
            <consortium name="RefSeq"/>
        </authorList>
    </citation>
    <scope>IDENTIFICATION</scope>
    <source>
        <tissue evidence="5">Whole organism</tissue>
    </source>
</reference>
<dbReference type="InterPro" id="IPR007527">
    <property type="entry name" value="Znf_SWIM"/>
</dbReference>
<keyword evidence="4" id="KW-1185">Reference proteome</keyword>
<evidence type="ECO:0000256" key="1">
    <source>
        <dbReference type="PROSITE-ProRule" id="PRU00325"/>
    </source>
</evidence>
<evidence type="ECO:0000313" key="4">
    <source>
        <dbReference type="Proteomes" id="UP000504606"/>
    </source>
</evidence>
<dbReference type="GeneID" id="113213338"/>
<protein>
    <submittedName>
        <fullName evidence="5">Zinc finger SWIM domain-containing protein 3-like isoform X1</fullName>
    </submittedName>
</protein>
<dbReference type="InterPro" id="IPR048325">
    <property type="entry name" value="ZSWIM3_N"/>
</dbReference>
<evidence type="ECO:0000256" key="2">
    <source>
        <dbReference type="SAM" id="MobiDB-lite"/>
    </source>
</evidence>
<evidence type="ECO:0000259" key="3">
    <source>
        <dbReference type="PROSITE" id="PS50966"/>
    </source>
</evidence>
<keyword evidence="1" id="KW-0479">Metal-binding</keyword>
<dbReference type="AlphaFoldDB" id="A0A9C6U9M1"/>
<dbReference type="Pfam" id="PF21599">
    <property type="entry name" value="ZSWIM3_N"/>
    <property type="match status" value="1"/>
</dbReference>
<dbReference type="GO" id="GO:0008270">
    <property type="term" value="F:zinc ion binding"/>
    <property type="evidence" value="ECO:0007669"/>
    <property type="project" value="UniProtKB-KW"/>
</dbReference>
<keyword evidence="1" id="KW-0862">Zinc</keyword>